<keyword evidence="3" id="KW-1185">Reference proteome</keyword>
<dbReference type="Proteomes" id="UP001597264">
    <property type="component" value="Unassembled WGS sequence"/>
</dbReference>
<evidence type="ECO:0000313" key="2">
    <source>
        <dbReference type="EMBL" id="MFD1218441.1"/>
    </source>
</evidence>
<keyword evidence="1" id="KW-1133">Transmembrane helix</keyword>
<sequence>MHEIHLAILILGTLMAGGLTALYYWSTDNLSHGTWLSSTGLALVLGYSAVAALGISYLLFAIIIGSYVVYFVYLKDYQQFTPTTESSMASLVCGSVIGISGLIGCILCA</sequence>
<name>A0ABW3UFH6_9GAMM</name>
<evidence type="ECO:0000256" key="1">
    <source>
        <dbReference type="SAM" id="Phobius"/>
    </source>
</evidence>
<accession>A0ABW3UFH6</accession>
<keyword evidence="1" id="KW-0472">Membrane</keyword>
<evidence type="ECO:0008006" key="4">
    <source>
        <dbReference type="Google" id="ProtNLM"/>
    </source>
</evidence>
<evidence type="ECO:0000313" key="3">
    <source>
        <dbReference type="Proteomes" id="UP001597264"/>
    </source>
</evidence>
<feature type="transmembrane region" description="Helical" evidence="1">
    <location>
        <begin position="32"/>
        <end position="50"/>
    </location>
</feature>
<reference evidence="3" key="1">
    <citation type="journal article" date="2019" name="Int. J. Syst. Evol. Microbiol.">
        <title>The Global Catalogue of Microorganisms (GCM) 10K type strain sequencing project: providing services to taxonomists for standard genome sequencing and annotation.</title>
        <authorList>
            <consortium name="The Broad Institute Genomics Platform"/>
            <consortium name="The Broad Institute Genome Sequencing Center for Infectious Disease"/>
            <person name="Wu L."/>
            <person name="Ma J."/>
        </authorList>
    </citation>
    <scope>NUCLEOTIDE SEQUENCE [LARGE SCALE GENOMIC DNA]</scope>
    <source>
        <strain evidence="3">CCUG 54356</strain>
    </source>
</reference>
<proteinExistence type="predicted"/>
<dbReference type="RefSeq" id="WP_230438066.1">
    <property type="nucleotide sequence ID" value="NZ_CP087715.1"/>
</dbReference>
<feature type="transmembrane region" description="Helical" evidence="1">
    <location>
        <begin position="86"/>
        <end position="108"/>
    </location>
</feature>
<organism evidence="2 3">
    <name type="scientific">Microbulbifer celer</name>
    <dbReference type="NCBI Taxonomy" id="435905"/>
    <lineage>
        <taxon>Bacteria</taxon>
        <taxon>Pseudomonadati</taxon>
        <taxon>Pseudomonadota</taxon>
        <taxon>Gammaproteobacteria</taxon>
        <taxon>Cellvibrionales</taxon>
        <taxon>Microbulbiferaceae</taxon>
        <taxon>Microbulbifer</taxon>
    </lineage>
</organism>
<gene>
    <name evidence="2" type="ORF">ACFQ2X_17705</name>
</gene>
<dbReference type="EMBL" id="JBHTLR010000036">
    <property type="protein sequence ID" value="MFD1218441.1"/>
    <property type="molecule type" value="Genomic_DNA"/>
</dbReference>
<feature type="transmembrane region" description="Helical" evidence="1">
    <location>
        <begin position="7"/>
        <end position="26"/>
    </location>
</feature>
<protein>
    <recommendedName>
        <fullName evidence="4">DUF350 domain-containing protein</fullName>
    </recommendedName>
</protein>
<keyword evidence="1" id="KW-0812">Transmembrane</keyword>
<comment type="caution">
    <text evidence="2">The sequence shown here is derived from an EMBL/GenBank/DDBJ whole genome shotgun (WGS) entry which is preliminary data.</text>
</comment>